<comment type="caution">
    <text evidence="3">The sequence shown here is derived from an EMBL/GenBank/DDBJ whole genome shotgun (WGS) entry which is preliminary data.</text>
</comment>
<evidence type="ECO:0000256" key="1">
    <source>
        <dbReference type="ARBA" id="ARBA00005721"/>
    </source>
</evidence>
<name>A0A511JP82_9CELL</name>
<keyword evidence="4" id="KW-1185">Reference proteome</keyword>
<evidence type="ECO:0000313" key="4">
    <source>
        <dbReference type="Proteomes" id="UP000321049"/>
    </source>
</evidence>
<evidence type="ECO:0000256" key="2">
    <source>
        <dbReference type="SAM" id="MobiDB-lite"/>
    </source>
</evidence>
<dbReference type="InterPro" id="IPR005531">
    <property type="entry name" value="Asp23"/>
</dbReference>
<sequence>MSESGTTVTSTSPTVRSRQSALVTPEGSTTIADTVVSKIAGIAASEVSGVHALGGGTARALGNLRERIPGARTNYSQGVSVEVGDTEAAVDLDLVAEYGVSIADLAEGVRRNVISAVERMTGLHVVEVNVTVNDVHLPQDDAPPPAPQEQRVQ</sequence>
<dbReference type="AlphaFoldDB" id="A0A511JP82"/>
<protein>
    <recommendedName>
        <fullName evidence="5">Stress protein, Gls24 family</fullName>
    </recommendedName>
</protein>
<reference evidence="3 4" key="1">
    <citation type="submission" date="2019-07" db="EMBL/GenBank/DDBJ databases">
        <title>Whole genome shotgun sequence of Cellulomonas terrae NBRC 100819.</title>
        <authorList>
            <person name="Hosoyama A."/>
            <person name="Uohara A."/>
            <person name="Ohji S."/>
            <person name="Ichikawa N."/>
        </authorList>
    </citation>
    <scope>NUCLEOTIDE SEQUENCE [LARGE SCALE GENOMIC DNA]</scope>
    <source>
        <strain evidence="3 4">NBRC 100819</strain>
    </source>
</reference>
<evidence type="ECO:0008006" key="5">
    <source>
        <dbReference type="Google" id="ProtNLM"/>
    </source>
</evidence>
<organism evidence="3 4">
    <name type="scientific">Cellulomonas terrae</name>
    <dbReference type="NCBI Taxonomy" id="311234"/>
    <lineage>
        <taxon>Bacteria</taxon>
        <taxon>Bacillati</taxon>
        <taxon>Actinomycetota</taxon>
        <taxon>Actinomycetes</taxon>
        <taxon>Micrococcales</taxon>
        <taxon>Cellulomonadaceae</taxon>
        <taxon>Cellulomonas</taxon>
    </lineage>
</organism>
<accession>A0A511JP82</accession>
<comment type="similarity">
    <text evidence="1">Belongs to the asp23 family.</text>
</comment>
<dbReference type="OrthoDB" id="9808942at2"/>
<feature type="region of interest" description="Disordered" evidence="2">
    <location>
        <begin position="1"/>
        <end position="26"/>
    </location>
</feature>
<feature type="compositionally biased region" description="Low complexity" evidence="2">
    <location>
        <begin position="1"/>
        <end position="20"/>
    </location>
</feature>
<dbReference type="Pfam" id="PF03780">
    <property type="entry name" value="Asp23"/>
    <property type="match status" value="1"/>
</dbReference>
<evidence type="ECO:0000313" key="3">
    <source>
        <dbReference type="EMBL" id="GEL99796.1"/>
    </source>
</evidence>
<dbReference type="Proteomes" id="UP000321049">
    <property type="component" value="Unassembled WGS sequence"/>
</dbReference>
<dbReference type="PANTHER" id="PTHR34297:SF3">
    <property type="entry name" value="ALKALINE SHOCK PROTEIN 23"/>
    <property type="match status" value="1"/>
</dbReference>
<dbReference type="RefSeq" id="WP_146847421.1">
    <property type="nucleotide sequence ID" value="NZ_BJWH01000021.1"/>
</dbReference>
<gene>
    <name evidence="3" type="ORF">CTE05_33430</name>
</gene>
<dbReference type="EMBL" id="BJWH01000021">
    <property type="protein sequence ID" value="GEL99796.1"/>
    <property type="molecule type" value="Genomic_DNA"/>
</dbReference>
<dbReference type="PANTHER" id="PTHR34297">
    <property type="entry name" value="HYPOTHETICAL CYTOSOLIC PROTEIN-RELATED"/>
    <property type="match status" value="1"/>
</dbReference>
<proteinExistence type="inferred from homology"/>